<dbReference type="GO" id="GO:0071949">
    <property type="term" value="F:FAD binding"/>
    <property type="evidence" value="ECO:0007669"/>
    <property type="project" value="InterPro"/>
</dbReference>
<keyword evidence="5" id="KW-0560">Oxidoreductase</keyword>
<organism evidence="7 8">
    <name type="scientific">Candidatus Sulfobium mesophilum</name>
    <dbReference type="NCBI Taxonomy" id="2016548"/>
    <lineage>
        <taxon>Bacteria</taxon>
        <taxon>Pseudomonadati</taxon>
        <taxon>Nitrospirota</taxon>
        <taxon>Nitrospiria</taxon>
        <taxon>Nitrospirales</taxon>
        <taxon>Nitrospiraceae</taxon>
        <taxon>Candidatus Sulfobium</taxon>
    </lineage>
</organism>
<feature type="domain" description="FAD-binding PCMH-type" evidence="6">
    <location>
        <begin position="29"/>
        <end position="208"/>
    </location>
</feature>
<evidence type="ECO:0000259" key="6">
    <source>
        <dbReference type="PROSITE" id="PS51387"/>
    </source>
</evidence>
<dbReference type="SUPFAM" id="SSF55103">
    <property type="entry name" value="FAD-linked oxidases, C-terminal domain"/>
    <property type="match status" value="1"/>
</dbReference>
<dbReference type="InterPro" id="IPR016166">
    <property type="entry name" value="FAD-bd_PCMH"/>
</dbReference>
<dbReference type="AlphaFoldDB" id="A0A2U3QKX6"/>
<keyword evidence="8" id="KW-1185">Reference proteome</keyword>
<dbReference type="Pfam" id="PF02913">
    <property type="entry name" value="FAD-oxidase_C"/>
    <property type="match status" value="1"/>
</dbReference>
<reference evidence="8" key="1">
    <citation type="submission" date="2018-03" db="EMBL/GenBank/DDBJ databases">
        <authorList>
            <person name="Zecchin S."/>
        </authorList>
    </citation>
    <scope>NUCLEOTIDE SEQUENCE [LARGE SCALE GENOMIC DNA]</scope>
</reference>
<dbReference type="PANTHER" id="PTHR42934:SF3">
    <property type="entry name" value="D-LACTATE DEHYDROGENASE"/>
    <property type="match status" value="1"/>
</dbReference>
<dbReference type="InterPro" id="IPR016171">
    <property type="entry name" value="Vanillyl_alc_oxidase_C-sub2"/>
</dbReference>
<evidence type="ECO:0000256" key="3">
    <source>
        <dbReference type="ARBA" id="ARBA00022630"/>
    </source>
</evidence>
<dbReference type="GO" id="GO:0016491">
    <property type="term" value="F:oxidoreductase activity"/>
    <property type="evidence" value="ECO:0007669"/>
    <property type="project" value="UniProtKB-KW"/>
</dbReference>
<gene>
    <name evidence="7" type="primary">glcD</name>
    <name evidence="7" type="ORF">NBG4_90015</name>
</gene>
<dbReference type="PROSITE" id="PS51387">
    <property type="entry name" value="FAD_PCMH"/>
    <property type="match status" value="1"/>
</dbReference>
<name>A0A2U3QKX6_9BACT</name>
<dbReference type="Pfam" id="PF01565">
    <property type="entry name" value="FAD_binding_4"/>
    <property type="match status" value="1"/>
</dbReference>
<dbReference type="InterPro" id="IPR036318">
    <property type="entry name" value="FAD-bd_PCMH-like_sf"/>
</dbReference>
<proteinExistence type="inferred from homology"/>
<dbReference type="Proteomes" id="UP000245125">
    <property type="component" value="Unassembled WGS sequence"/>
</dbReference>
<keyword evidence="4" id="KW-0274">FAD</keyword>
<comment type="similarity">
    <text evidence="2">Belongs to the FAD-binding oxidoreductase/transferase type 4 family.</text>
</comment>
<evidence type="ECO:0000313" key="7">
    <source>
        <dbReference type="EMBL" id="SPQ02071.1"/>
    </source>
</evidence>
<dbReference type="Gene3D" id="1.10.45.10">
    <property type="entry name" value="Vanillyl-alcohol Oxidase, Chain A, domain 4"/>
    <property type="match status" value="1"/>
</dbReference>
<evidence type="ECO:0000256" key="5">
    <source>
        <dbReference type="ARBA" id="ARBA00023002"/>
    </source>
</evidence>
<dbReference type="FunFam" id="1.10.45.10:FF:000001">
    <property type="entry name" value="D-lactate dehydrogenase mitochondrial"/>
    <property type="match status" value="1"/>
</dbReference>
<dbReference type="InterPro" id="IPR006094">
    <property type="entry name" value="Oxid_FAD_bind_N"/>
</dbReference>
<dbReference type="Gene3D" id="3.30.70.2740">
    <property type="match status" value="1"/>
</dbReference>
<dbReference type="InterPro" id="IPR016169">
    <property type="entry name" value="FAD-bd_PCMH_sub2"/>
</dbReference>
<dbReference type="FunFam" id="3.30.70.2740:FF:000001">
    <property type="entry name" value="D-lactate dehydrogenase mitochondrial"/>
    <property type="match status" value="1"/>
</dbReference>
<dbReference type="EMBL" id="OUUY01000141">
    <property type="protein sequence ID" value="SPQ02071.1"/>
    <property type="molecule type" value="Genomic_DNA"/>
</dbReference>
<keyword evidence="3" id="KW-0285">Flavoprotein</keyword>
<dbReference type="SUPFAM" id="SSF56176">
    <property type="entry name" value="FAD-binding/transporter-associated domain-like"/>
    <property type="match status" value="1"/>
</dbReference>
<comment type="cofactor">
    <cofactor evidence="1">
        <name>FAD</name>
        <dbReference type="ChEBI" id="CHEBI:57692"/>
    </cofactor>
</comment>
<protein>
    <submittedName>
        <fullName evidence="7">Glycolate oxidase subunit GlcD</fullName>
    </submittedName>
</protein>
<accession>A0A2U3QKX6</accession>
<dbReference type="OrthoDB" id="9811557at2"/>
<dbReference type="PANTHER" id="PTHR42934">
    <property type="entry name" value="GLYCOLATE OXIDASE SUBUNIT GLCD"/>
    <property type="match status" value="1"/>
</dbReference>
<dbReference type="InterPro" id="IPR051914">
    <property type="entry name" value="FAD-linked_OxidoTrans_Type4"/>
</dbReference>
<dbReference type="InterPro" id="IPR004113">
    <property type="entry name" value="FAD-bd_oxidored_4_C"/>
</dbReference>
<evidence type="ECO:0000256" key="1">
    <source>
        <dbReference type="ARBA" id="ARBA00001974"/>
    </source>
</evidence>
<sequence length="450" mass="48854">MKKLAELLPGKISTAKEDLLCYGFDASGLEVAPSAVAWPQSTDDVVKILTFAHSNDVPVIPRGAGSGMTGGSVPSKGALVLSLEKMNRILEIDKDNMSVLVEPGVINGRLQRELERQKLFYPPDPASMNFCTIGGNVAENAGGPRAVKYGVTKDYVMGVEAVLPDGRVINTGVKTAKGVVGYDLTRLIVGSEGTLAVVTKVRLRVLPLPEDVITLLALFNDEVRAGEAVKHILAQGIIPRTLEFLDRETIHAIENYRPTGIPKDIEALLIIELDGHPQSITKEAEKVSGAIRKLQGEVTMAEDEAAREKIWNARRAISPALYHLKPTKINEDIVVPRSSIPEMLNILRRLSGETGITMVNFGHAGDGNIHVNIMVDKSNKEEYEKGLKLVKEIFRATLELGGTISGEHGVGLTKAAYINMEIPPAELDLMKKIKSVFDPKNILNPGKIFP</sequence>
<evidence type="ECO:0000313" key="8">
    <source>
        <dbReference type="Proteomes" id="UP000245125"/>
    </source>
</evidence>
<dbReference type="InterPro" id="IPR016164">
    <property type="entry name" value="FAD-linked_Oxase-like_C"/>
</dbReference>
<evidence type="ECO:0000256" key="4">
    <source>
        <dbReference type="ARBA" id="ARBA00022827"/>
    </source>
</evidence>
<dbReference type="Gene3D" id="3.30.465.10">
    <property type="match status" value="1"/>
</dbReference>
<evidence type="ECO:0000256" key="2">
    <source>
        <dbReference type="ARBA" id="ARBA00008000"/>
    </source>
</evidence>